<dbReference type="RefSeq" id="WP_146430413.1">
    <property type="nucleotide sequence ID" value="NZ_SJPF01000002.1"/>
</dbReference>
<feature type="region of interest" description="Disordered" evidence="1">
    <location>
        <begin position="67"/>
        <end position="112"/>
    </location>
</feature>
<evidence type="ECO:0000256" key="1">
    <source>
        <dbReference type="SAM" id="MobiDB-lite"/>
    </source>
</evidence>
<evidence type="ECO:0000313" key="4">
    <source>
        <dbReference type="Proteomes" id="UP000318878"/>
    </source>
</evidence>
<proteinExistence type="predicted"/>
<comment type="caution">
    <text evidence="3">The sequence shown here is derived from an EMBL/GenBank/DDBJ whole genome shotgun (WGS) entry which is preliminary data.</text>
</comment>
<dbReference type="AlphaFoldDB" id="A0A5C5V704"/>
<keyword evidence="4" id="KW-1185">Reference proteome</keyword>
<gene>
    <name evidence="3" type="ORF">Enr8_17000</name>
</gene>
<dbReference type="OrthoDB" id="291100at2"/>
<feature type="signal peptide" evidence="2">
    <location>
        <begin position="1"/>
        <end position="27"/>
    </location>
</feature>
<dbReference type="Proteomes" id="UP000318878">
    <property type="component" value="Unassembled WGS sequence"/>
</dbReference>
<keyword evidence="2" id="KW-0732">Signal</keyword>
<feature type="chain" id="PRO_5022718132" evidence="2">
    <location>
        <begin position="28"/>
        <end position="237"/>
    </location>
</feature>
<organism evidence="3 4">
    <name type="scientific">Blastopirellula retiformator</name>
    <dbReference type="NCBI Taxonomy" id="2527970"/>
    <lineage>
        <taxon>Bacteria</taxon>
        <taxon>Pseudomonadati</taxon>
        <taxon>Planctomycetota</taxon>
        <taxon>Planctomycetia</taxon>
        <taxon>Pirellulales</taxon>
        <taxon>Pirellulaceae</taxon>
        <taxon>Blastopirellula</taxon>
    </lineage>
</organism>
<accession>A0A5C5V704</accession>
<protein>
    <submittedName>
        <fullName evidence="3">Uncharacterized protein</fullName>
    </submittedName>
</protein>
<evidence type="ECO:0000313" key="3">
    <source>
        <dbReference type="EMBL" id="TWT34306.1"/>
    </source>
</evidence>
<evidence type="ECO:0000256" key="2">
    <source>
        <dbReference type="SAM" id="SignalP"/>
    </source>
</evidence>
<name>A0A5C5V704_9BACT</name>
<feature type="compositionally biased region" description="Low complexity" evidence="1">
    <location>
        <begin position="83"/>
        <end position="111"/>
    </location>
</feature>
<dbReference type="EMBL" id="SJPF01000002">
    <property type="protein sequence ID" value="TWT34306.1"/>
    <property type="molecule type" value="Genomic_DNA"/>
</dbReference>
<sequence length="237" mass="25269" precursor="true">MTTTTKNILTLIAVATIVVAFSTQTEAGGCHSKGGGYGFKSNYTPSHFNHYQKKNYSSYRQPIYHHQPRFVSTPPNPAPQPFPQQQQPAQQPQVQQQAPAAQPQQQAPVNAETSALEALGGFAPPAAQPEASQPVVTTPVATNDLPEHVGRWSANLANGAKIQLDLNANGSFSWSAINKSGSTSSFQGTYEINSGSLTLIRSTDNQKLAGSLQTSGANAFSFQLADNNAAKLQFVRA</sequence>
<reference evidence="3 4" key="1">
    <citation type="submission" date="2019-02" db="EMBL/GenBank/DDBJ databases">
        <title>Deep-cultivation of Planctomycetes and their phenomic and genomic characterization uncovers novel biology.</title>
        <authorList>
            <person name="Wiegand S."/>
            <person name="Jogler M."/>
            <person name="Boedeker C."/>
            <person name="Pinto D."/>
            <person name="Vollmers J."/>
            <person name="Rivas-Marin E."/>
            <person name="Kohn T."/>
            <person name="Peeters S.H."/>
            <person name="Heuer A."/>
            <person name="Rast P."/>
            <person name="Oberbeckmann S."/>
            <person name="Bunk B."/>
            <person name="Jeske O."/>
            <person name="Meyerdierks A."/>
            <person name="Storesund J.E."/>
            <person name="Kallscheuer N."/>
            <person name="Luecker S."/>
            <person name="Lage O.M."/>
            <person name="Pohl T."/>
            <person name="Merkel B.J."/>
            <person name="Hornburger P."/>
            <person name="Mueller R.-W."/>
            <person name="Bruemmer F."/>
            <person name="Labrenz M."/>
            <person name="Spormann A.M."/>
            <person name="Op Den Camp H."/>
            <person name="Overmann J."/>
            <person name="Amann R."/>
            <person name="Jetten M.S.M."/>
            <person name="Mascher T."/>
            <person name="Medema M.H."/>
            <person name="Devos D.P."/>
            <person name="Kaster A.-K."/>
            <person name="Ovreas L."/>
            <person name="Rohde M."/>
            <person name="Galperin M.Y."/>
            <person name="Jogler C."/>
        </authorList>
    </citation>
    <scope>NUCLEOTIDE SEQUENCE [LARGE SCALE GENOMIC DNA]</scope>
    <source>
        <strain evidence="3 4">Enr8</strain>
    </source>
</reference>